<organism evidence="1 2">
    <name type="scientific">Serratia fonticola</name>
    <dbReference type="NCBI Taxonomy" id="47917"/>
    <lineage>
        <taxon>Bacteria</taxon>
        <taxon>Pseudomonadati</taxon>
        <taxon>Pseudomonadota</taxon>
        <taxon>Gammaproteobacteria</taxon>
        <taxon>Enterobacterales</taxon>
        <taxon>Yersiniaceae</taxon>
        <taxon>Serratia</taxon>
    </lineage>
</organism>
<evidence type="ECO:0000313" key="1">
    <source>
        <dbReference type="EMBL" id="MBC3214240.1"/>
    </source>
</evidence>
<dbReference type="RefSeq" id="WP_179252697.1">
    <property type="nucleotide sequence ID" value="NZ_JACBIV010000009.1"/>
</dbReference>
<gene>
    <name evidence="1" type="ORF">H8J20_19035</name>
</gene>
<sequence length="312" mass="34884">MARNVFDMSPTAALSFLVQQAAYIESEIYRLEYPQYKYSSLVPLDDSAPDWTKQVVFRSVDARGELKLFGPNSTDVPTVDIAMNQGFHEIKTAALGYTYTLEEIGFAQLNNVNLDVEKGQAVRDVTEQGLNKIYLLGHDEVGEGLFTSQNVSKEAAPATLKELVADIPTKGTQPIIDLFGDAYNQVYLSNTKTVHRPSDFVLPPEQMQLLMRTMLNSANASNYTLLQFLRENFKDMEFTDDLLLTKLDGGHAADRMMVYQKDMRVVKGHDVMPLQFLAPATADNINFKVPAICRTGGTEWRIPKAAHYVDGV</sequence>
<reference evidence="1" key="1">
    <citation type="submission" date="2020-08" db="EMBL/GenBank/DDBJ databases">
        <title>Food and environmental bacterial isolates.</title>
        <authorList>
            <person name="Richter L."/>
            <person name="Du Plessis E.M."/>
            <person name="Duvenage S."/>
            <person name="Allam M."/>
            <person name="Korsten L."/>
        </authorList>
    </citation>
    <scope>NUCLEOTIDE SEQUENCE</scope>
    <source>
        <strain evidence="1">UPMP2127</strain>
    </source>
</reference>
<accession>A0AAW3WU37</accession>
<dbReference type="PIRSF" id="PIRSF029202">
    <property type="entry name" value="UCP029202"/>
    <property type="match status" value="1"/>
</dbReference>
<evidence type="ECO:0000313" key="2">
    <source>
        <dbReference type="Proteomes" id="UP000659084"/>
    </source>
</evidence>
<protein>
    <submittedName>
        <fullName evidence="1">DUF2184 domain-containing protein</fullName>
    </submittedName>
</protein>
<comment type="caution">
    <text evidence="1">The sequence shown here is derived from an EMBL/GenBank/DDBJ whole genome shotgun (WGS) entry which is preliminary data.</text>
</comment>
<dbReference type="Pfam" id="PF09950">
    <property type="entry name" value="Major_capside"/>
    <property type="match status" value="1"/>
</dbReference>
<dbReference type="EMBL" id="JACNYO010000022">
    <property type="protein sequence ID" value="MBC3214240.1"/>
    <property type="molecule type" value="Genomic_DNA"/>
</dbReference>
<dbReference type="Proteomes" id="UP000659084">
    <property type="component" value="Unassembled WGS sequence"/>
</dbReference>
<dbReference type="AlphaFoldDB" id="A0AAW3WU37"/>
<proteinExistence type="predicted"/>
<dbReference type="InterPro" id="IPR020049">
    <property type="entry name" value="Major_capsid-like"/>
</dbReference>
<name>A0AAW3WU37_SERFO</name>